<dbReference type="EMBL" id="PCHH01000005">
    <property type="protein sequence ID" value="PKV03124.1"/>
    <property type="molecule type" value="Genomic_DNA"/>
</dbReference>
<gene>
    <name evidence="1" type="ORF">CQR50_1583</name>
    <name evidence="2" type="ORF">PG2093B_1553</name>
</gene>
<comment type="caution">
    <text evidence="1">The sequence shown here is derived from an EMBL/GenBank/DDBJ whole genome shotgun (WGS) entry which is preliminary data.</text>
</comment>
<reference evidence="1 3" key="1">
    <citation type="submission" date="2017-10" db="EMBL/GenBank/DDBJ databases">
        <title>Bifidobacterium genomics.</title>
        <authorList>
            <person name="Lugli G.A."/>
            <person name="Milani C."/>
            <person name="Mancabelli L."/>
        </authorList>
    </citation>
    <scope>NUCLEOTIDE SEQUENCE [LARGE SCALE GENOMIC DNA]</scope>
    <source>
        <strain evidence="1 3">1520B</strain>
    </source>
</reference>
<dbReference type="Proteomes" id="UP000292568">
    <property type="component" value="Unassembled WGS sequence"/>
</dbReference>
<proteinExistence type="predicted"/>
<reference evidence="2 4" key="2">
    <citation type="submission" date="2018-12" db="EMBL/GenBank/DDBJ databases">
        <title>Unveiling genomic diversity among members of the Bifidobacterium pseudolongum species, a widely distributed gut commensal of the animal kingdom.</title>
        <authorList>
            <person name="Lugli G.A."/>
            <person name="Duranti S."/>
            <person name="Albert K."/>
            <person name="Mancabelli L."/>
            <person name="Napoli S."/>
            <person name="Viappiani A."/>
            <person name="Anzalone R."/>
            <person name="Longhi G."/>
            <person name="Milani C."/>
            <person name="Turroni F."/>
            <person name="Alessandri G."/>
            <person name="Sela D.A."/>
            <person name="Van Sinderen D."/>
            <person name="Ventura M."/>
        </authorList>
    </citation>
    <scope>NUCLEOTIDE SEQUENCE [LARGE SCALE GENOMIC DNA]</scope>
    <source>
        <strain evidence="2 4">2093B</strain>
    </source>
</reference>
<sequence>MAKKCALWLPLFSAFRKKWKSPYLTTFFNPIK</sequence>
<evidence type="ECO:0000313" key="2">
    <source>
        <dbReference type="EMBL" id="RYQ08999.1"/>
    </source>
</evidence>
<dbReference type="AlphaFoldDB" id="A0A2N3R490"/>
<name>A0A2N3R490_9BIFI</name>
<evidence type="ECO:0000313" key="4">
    <source>
        <dbReference type="Proteomes" id="UP000292568"/>
    </source>
</evidence>
<protein>
    <submittedName>
        <fullName evidence="1">Uncharacterized protein</fullName>
    </submittedName>
</protein>
<organism evidence="1 3">
    <name type="scientific">Bifidobacterium pseudolongum subsp. globosum</name>
    <dbReference type="NCBI Taxonomy" id="1690"/>
    <lineage>
        <taxon>Bacteria</taxon>
        <taxon>Bacillati</taxon>
        <taxon>Actinomycetota</taxon>
        <taxon>Actinomycetes</taxon>
        <taxon>Bifidobacteriales</taxon>
        <taxon>Bifidobacteriaceae</taxon>
        <taxon>Bifidobacterium</taxon>
    </lineage>
</organism>
<evidence type="ECO:0000313" key="1">
    <source>
        <dbReference type="EMBL" id="PKV03124.1"/>
    </source>
</evidence>
<evidence type="ECO:0000313" key="3">
    <source>
        <dbReference type="Proteomes" id="UP000233762"/>
    </source>
</evidence>
<accession>A0A2N3R490</accession>
<dbReference type="Proteomes" id="UP000233762">
    <property type="component" value="Unassembled WGS sequence"/>
</dbReference>
<dbReference type="EMBL" id="RYUH01000014">
    <property type="protein sequence ID" value="RYQ08999.1"/>
    <property type="molecule type" value="Genomic_DNA"/>
</dbReference>